<gene>
    <name evidence="3" type="ORF">CHA01nite_19180</name>
</gene>
<dbReference type="Proteomes" id="UP000321863">
    <property type="component" value="Unassembled WGS sequence"/>
</dbReference>
<name>A0A511YLV1_9FLAO</name>
<evidence type="ECO:0000256" key="2">
    <source>
        <dbReference type="SAM" id="SignalP"/>
    </source>
</evidence>
<evidence type="ECO:0000313" key="4">
    <source>
        <dbReference type="Proteomes" id="UP000321863"/>
    </source>
</evidence>
<accession>A0A511YLV1</accession>
<reference evidence="3 4" key="1">
    <citation type="submission" date="2019-07" db="EMBL/GenBank/DDBJ databases">
        <title>Whole genome shotgun sequence of Chryseobacterium hagamense NBRC 105253.</title>
        <authorList>
            <person name="Hosoyama A."/>
            <person name="Uohara A."/>
            <person name="Ohji S."/>
            <person name="Ichikawa N."/>
        </authorList>
    </citation>
    <scope>NUCLEOTIDE SEQUENCE [LARGE SCALE GENOMIC DNA]</scope>
    <source>
        <strain evidence="3 4">NBRC 105253</strain>
    </source>
</reference>
<evidence type="ECO:0008006" key="5">
    <source>
        <dbReference type="Google" id="ProtNLM"/>
    </source>
</evidence>
<dbReference type="OrthoDB" id="1273901at2"/>
<dbReference type="EMBL" id="BJYJ01000008">
    <property type="protein sequence ID" value="GEN76178.1"/>
    <property type="molecule type" value="Genomic_DNA"/>
</dbReference>
<keyword evidence="4" id="KW-1185">Reference proteome</keyword>
<dbReference type="AlphaFoldDB" id="A0A511YLV1"/>
<evidence type="ECO:0000313" key="3">
    <source>
        <dbReference type="EMBL" id="GEN76178.1"/>
    </source>
</evidence>
<evidence type="ECO:0000256" key="1">
    <source>
        <dbReference type="SAM" id="MobiDB-lite"/>
    </source>
</evidence>
<feature type="region of interest" description="Disordered" evidence="1">
    <location>
        <begin position="26"/>
        <end position="48"/>
    </location>
</feature>
<organism evidence="3 4">
    <name type="scientific">Chryseobacterium hagamense</name>
    <dbReference type="NCBI Taxonomy" id="395935"/>
    <lineage>
        <taxon>Bacteria</taxon>
        <taxon>Pseudomonadati</taxon>
        <taxon>Bacteroidota</taxon>
        <taxon>Flavobacteriia</taxon>
        <taxon>Flavobacteriales</taxon>
        <taxon>Weeksellaceae</taxon>
        <taxon>Chryseobacterium group</taxon>
        <taxon>Chryseobacterium</taxon>
    </lineage>
</organism>
<feature type="signal peptide" evidence="2">
    <location>
        <begin position="1"/>
        <end position="18"/>
    </location>
</feature>
<sequence>MKKIIILFSLVISGFSLAQSDNPYIYNQPETSEMQEEGTPAGPGDPGGAPIDEYIPALFIVATVLAFAASNRKKQIG</sequence>
<keyword evidence="2" id="KW-0732">Signal</keyword>
<protein>
    <recommendedName>
        <fullName evidence="5">Signal peptidase</fullName>
    </recommendedName>
</protein>
<feature type="chain" id="PRO_5022123101" description="Signal peptidase" evidence="2">
    <location>
        <begin position="19"/>
        <end position="77"/>
    </location>
</feature>
<comment type="caution">
    <text evidence="3">The sequence shown here is derived from an EMBL/GenBank/DDBJ whole genome shotgun (WGS) entry which is preliminary data.</text>
</comment>
<dbReference type="RefSeq" id="WP_146941105.1">
    <property type="nucleotide sequence ID" value="NZ_BJYJ01000008.1"/>
</dbReference>
<proteinExistence type="predicted"/>